<dbReference type="PANTHER" id="PTHR12409:SF0">
    <property type="entry name" value="PREFOLDIN SUBUNIT 3"/>
    <property type="match status" value="1"/>
</dbReference>
<dbReference type="GO" id="GO:0005737">
    <property type="term" value="C:cytoplasm"/>
    <property type="evidence" value="ECO:0007669"/>
    <property type="project" value="TreeGrafter"/>
</dbReference>
<evidence type="ECO:0000256" key="3">
    <source>
        <dbReference type="ARBA" id="ARBA00023186"/>
    </source>
</evidence>
<dbReference type="Pfam" id="PF02996">
    <property type="entry name" value="Prefoldin"/>
    <property type="match status" value="1"/>
</dbReference>
<dbReference type="GO" id="GO:0007021">
    <property type="term" value="P:tubulin complex assembly"/>
    <property type="evidence" value="ECO:0007669"/>
    <property type="project" value="TreeGrafter"/>
</dbReference>
<dbReference type="GO" id="GO:0015631">
    <property type="term" value="F:tubulin binding"/>
    <property type="evidence" value="ECO:0007669"/>
    <property type="project" value="TreeGrafter"/>
</dbReference>
<evidence type="ECO:0000313" key="5">
    <source>
        <dbReference type="WBParaSite" id="Hba_04904"/>
    </source>
</evidence>
<evidence type="ECO:0000256" key="2">
    <source>
        <dbReference type="ARBA" id="ARBA00011695"/>
    </source>
</evidence>
<organism evidence="4 5">
    <name type="scientific">Heterorhabditis bacteriophora</name>
    <name type="common">Entomopathogenic nematode worm</name>
    <dbReference type="NCBI Taxonomy" id="37862"/>
    <lineage>
        <taxon>Eukaryota</taxon>
        <taxon>Metazoa</taxon>
        <taxon>Ecdysozoa</taxon>
        <taxon>Nematoda</taxon>
        <taxon>Chromadorea</taxon>
        <taxon>Rhabditida</taxon>
        <taxon>Rhabditina</taxon>
        <taxon>Rhabditomorpha</taxon>
        <taxon>Strongyloidea</taxon>
        <taxon>Heterorhabditidae</taxon>
        <taxon>Heterorhabditis</taxon>
    </lineage>
</organism>
<comment type="similarity">
    <text evidence="1">Belongs to the prefoldin subunit alpha family.</text>
</comment>
<dbReference type="InterPro" id="IPR009053">
    <property type="entry name" value="Prefoldin"/>
</dbReference>
<accession>A0A1I7WIS7</accession>
<dbReference type="GO" id="GO:0007017">
    <property type="term" value="P:microtubule-based process"/>
    <property type="evidence" value="ECO:0007669"/>
    <property type="project" value="TreeGrafter"/>
</dbReference>
<protein>
    <submittedName>
        <fullName evidence="5">Prefoldin subunit 6</fullName>
    </submittedName>
</protein>
<dbReference type="GO" id="GO:0006457">
    <property type="term" value="P:protein folding"/>
    <property type="evidence" value="ECO:0007669"/>
    <property type="project" value="InterPro"/>
</dbReference>
<dbReference type="WBParaSite" id="Hba_04904">
    <property type="protein sequence ID" value="Hba_04904"/>
    <property type="gene ID" value="Hba_04904"/>
</dbReference>
<dbReference type="PANTHER" id="PTHR12409">
    <property type="entry name" value="PREFOLDIN SUBUNIT 3"/>
    <property type="match status" value="1"/>
</dbReference>
<evidence type="ECO:0000256" key="1">
    <source>
        <dbReference type="ARBA" id="ARBA00010048"/>
    </source>
</evidence>
<dbReference type="Gene3D" id="1.10.287.370">
    <property type="match status" value="1"/>
</dbReference>
<dbReference type="GO" id="GO:0016272">
    <property type="term" value="C:prefoldin complex"/>
    <property type="evidence" value="ECO:0007669"/>
    <property type="project" value="InterPro"/>
</dbReference>
<reference evidence="5" key="1">
    <citation type="submission" date="2016-11" db="UniProtKB">
        <authorList>
            <consortium name="WormBaseParasite"/>
        </authorList>
    </citation>
    <scope>IDENTIFICATION</scope>
</reference>
<dbReference type="SUPFAM" id="SSF46579">
    <property type="entry name" value="Prefoldin"/>
    <property type="match status" value="1"/>
</dbReference>
<sequence length="223" mass="25000">MSAPCSIVYYLVSFIRRGRQTIPFIILGELAGDRLALVAQFGDHILMVSKHIFTKSDFTGYPFVYSNVFTFWILVDTALCHVILQERCEPFETTHLVSEEVYTKAVVPKPDKVSIWLGANVMVEYDLDKAKDLLEKNKNSVTKVVDELTSELAYVKDQITTTEVNIAHVYNYGVKKRAQVAGPCSCNFTIISSTCFVLLYYSCSHGSSVEQMNSSLQDANPNA</sequence>
<dbReference type="CDD" id="cd23156">
    <property type="entry name" value="Prefoldin_3"/>
    <property type="match status" value="1"/>
</dbReference>
<proteinExistence type="inferred from homology"/>
<comment type="subunit">
    <text evidence="2">Heterohexamer of two PFD-alpha type and four PFD-beta type subunits.</text>
</comment>
<dbReference type="Proteomes" id="UP000095283">
    <property type="component" value="Unplaced"/>
</dbReference>
<evidence type="ECO:0000313" key="4">
    <source>
        <dbReference type="Proteomes" id="UP000095283"/>
    </source>
</evidence>
<dbReference type="InterPro" id="IPR016655">
    <property type="entry name" value="PFD3"/>
</dbReference>
<name>A0A1I7WIS7_HETBA</name>
<keyword evidence="3" id="KW-0143">Chaperone</keyword>
<keyword evidence="4" id="KW-1185">Reference proteome</keyword>
<dbReference type="InterPro" id="IPR004127">
    <property type="entry name" value="Prefoldin_subunit_alpha"/>
</dbReference>
<dbReference type="AlphaFoldDB" id="A0A1I7WIS7"/>